<feature type="transmembrane region" description="Helical" evidence="8">
    <location>
        <begin position="561"/>
        <end position="579"/>
    </location>
</feature>
<keyword evidence="6 8" id="KW-0472">Membrane</keyword>
<keyword evidence="5 8" id="KW-1133">Transmembrane helix</keyword>
<gene>
    <name evidence="10" type="ORF">CITCOLO1_LOCUS7343</name>
</gene>
<evidence type="ECO:0000256" key="5">
    <source>
        <dbReference type="ARBA" id="ARBA00022989"/>
    </source>
</evidence>
<dbReference type="Proteomes" id="UP001642487">
    <property type="component" value="Chromosome 2"/>
</dbReference>
<evidence type="ECO:0000256" key="3">
    <source>
        <dbReference type="ARBA" id="ARBA00022679"/>
    </source>
</evidence>
<protein>
    <recommendedName>
        <fullName evidence="12">Cellulose synthase-like protein H1</fullName>
    </recommendedName>
</protein>
<evidence type="ECO:0000256" key="4">
    <source>
        <dbReference type="ARBA" id="ARBA00022692"/>
    </source>
</evidence>
<keyword evidence="7" id="KW-0961">Cell wall biogenesis/degradation</keyword>
<keyword evidence="11" id="KW-1185">Reference proteome</keyword>
<evidence type="ECO:0000256" key="8">
    <source>
        <dbReference type="SAM" id="Phobius"/>
    </source>
</evidence>
<reference evidence="10 11" key="1">
    <citation type="submission" date="2024-03" db="EMBL/GenBank/DDBJ databases">
        <authorList>
            <person name="Gkanogiannis A."/>
            <person name="Becerra Lopez-Lavalle L."/>
        </authorList>
    </citation>
    <scope>NUCLEOTIDE SEQUENCE [LARGE SCALE GENOMIC DNA]</scope>
</reference>
<evidence type="ECO:0000313" key="11">
    <source>
        <dbReference type="Proteomes" id="UP001642487"/>
    </source>
</evidence>
<evidence type="ECO:0000313" key="10">
    <source>
        <dbReference type="EMBL" id="CAK9315544.1"/>
    </source>
</evidence>
<evidence type="ECO:0008006" key="12">
    <source>
        <dbReference type="Google" id="ProtNLM"/>
    </source>
</evidence>
<sequence>MLIALAPCLSSLLPPHPWLLLASSHCLLVVEELPPVDIFVTTADAELEPPIITINTVLSLLAVDYPVNKLACYVSDDGGSPVTFYSLYEALDFAKIWVPFCKKYKVQVRAPFRFFYNNNNNDHDYLVSGGSPEFLHEWTKMKEEYEKLSQRIEKAALRDLTGELPFFSNIKSNNHPPIIKVLGKNKEAVCNELPHLIYVSREKRPKHQHHFKAGAMNVLTRVSGLMTNAPYILNVDCDMFVNNPKILLHAICLLQDPIIDKQYAFVQFPQSFYNGLKDDPYGNQFHVMLEFIIQGATALQGPCYMGTGCIHRRKVLYGQSPAGTNILSNFVLNHSSGSNVDNEFQKTFGKSENLKNSALCVLRGNTHYPTHPLDSLPIGAFKEVASCDYEYHSSWGEKVGWLYGSAVEDLLTGMAMHKKGWKSVLVLPNPKAFLGCAPSGGPTSLGQQKRWVTGQLEILFSTKSPIFGLIFDNLQLRQCMFYLWLSLWGIRSIPELLYTLLPPYSLIANSRFLPNVQEPAACIPLLLFVVYNLQQLIQYLEVGQSIRAWWNNQKMGRVNTMCAYLFGVIGILLKLLGLSETMFEVTKKGSSSSNDDGETEENSGRFTFDNSSLFVPATTILMIQLVALSIGLLRLMEAENVIEEIGVGEMICSVWLILCFWPFLKGMFAKGRFGIPWPTLCKSIALTLLFVFFVLKN</sequence>
<keyword evidence="3" id="KW-0808">Transferase</keyword>
<comment type="subcellular location">
    <subcellularLocation>
        <location evidence="1">Endomembrane system</location>
        <topology evidence="1">Multi-pass membrane protein</topology>
    </subcellularLocation>
</comment>
<proteinExistence type="predicted"/>
<dbReference type="Pfam" id="PF03552">
    <property type="entry name" value="Cellulose_synt"/>
    <property type="match status" value="2"/>
</dbReference>
<dbReference type="EMBL" id="OZ021736">
    <property type="protein sequence ID" value="CAK9315544.1"/>
    <property type="molecule type" value="Genomic_DNA"/>
</dbReference>
<keyword evidence="9" id="KW-0732">Signal</keyword>
<keyword evidence="2" id="KW-0328">Glycosyltransferase</keyword>
<accession>A0ABP0Y515</accession>
<feature type="signal peptide" evidence="9">
    <location>
        <begin position="1"/>
        <end position="22"/>
    </location>
</feature>
<name>A0ABP0Y515_9ROSI</name>
<evidence type="ECO:0000256" key="9">
    <source>
        <dbReference type="SAM" id="SignalP"/>
    </source>
</evidence>
<organism evidence="10 11">
    <name type="scientific">Citrullus colocynthis</name>
    <name type="common">colocynth</name>
    <dbReference type="NCBI Taxonomy" id="252529"/>
    <lineage>
        <taxon>Eukaryota</taxon>
        <taxon>Viridiplantae</taxon>
        <taxon>Streptophyta</taxon>
        <taxon>Embryophyta</taxon>
        <taxon>Tracheophyta</taxon>
        <taxon>Spermatophyta</taxon>
        <taxon>Magnoliopsida</taxon>
        <taxon>eudicotyledons</taxon>
        <taxon>Gunneridae</taxon>
        <taxon>Pentapetalae</taxon>
        <taxon>rosids</taxon>
        <taxon>fabids</taxon>
        <taxon>Cucurbitales</taxon>
        <taxon>Cucurbitaceae</taxon>
        <taxon>Benincaseae</taxon>
        <taxon>Citrullus</taxon>
    </lineage>
</organism>
<keyword evidence="4 8" id="KW-0812">Transmembrane</keyword>
<feature type="transmembrane region" description="Helical" evidence="8">
    <location>
        <begin position="645"/>
        <end position="663"/>
    </location>
</feature>
<evidence type="ECO:0000256" key="1">
    <source>
        <dbReference type="ARBA" id="ARBA00004127"/>
    </source>
</evidence>
<dbReference type="SUPFAM" id="SSF53448">
    <property type="entry name" value="Nucleotide-diphospho-sugar transferases"/>
    <property type="match status" value="1"/>
</dbReference>
<feature type="chain" id="PRO_5045706959" description="Cellulose synthase-like protein H1" evidence="9">
    <location>
        <begin position="23"/>
        <end position="697"/>
    </location>
</feature>
<dbReference type="InterPro" id="IPR029044">
    <property type="entry name" value="Nucleotide-diphossugar_trans"/>
</dbReference>
<dbReference type="Gene3D" id="3.90.550.10">
    <property type="entry name" value="Spore Coat Polysaccharide Biosynthesis Protein SpsA, Chain A"/>
    <property type="match status" value="1"/>
</dbReference>
<evidence type="ECO:0000256" key="2">
    <source>
        <dbReference type="ARBA" id="ARBA00022676"/>
    </source>
</evidence>
<dbReference type="InterPro" id="IPR005150">
    <property type="entry name" value="Cellulose_synth"/>
</dbReference>
<dbReference type="PANTHER" id="PTHR13301">
    <property type="entry name" value="X-BOX TRANSCRIPTION FACTOR-RELATED"/>
    <property type="match status" value="1"/>
</dbReference>
<feature type="transmembrane region" description="Helical" evidence="8">
    <location>
        <begin position="675"/>
        <end position="695"/>
    </location>
</feature>
<feature type="transmembrane region" description="Helical" evidence="8">
    <location>
        <begin position="613"/>
        <end position="633"/>
    </location>
</feature>
<evidence type="ECO:0000256" key="7">
    <source>
        <dbReference type="ARBA" id="ARBA00023316"/>
    </source>
</evidence>
<evidence type="ECO:0000256" key="6">
    <source>
        <dbReference type="ARBA" id="ARBA00023136"/>
    </source>
</evidence>